<dbReference type="OrthoDB" id="7822595at2"/>
<dbReference type="Pfam" id="PF03480">
    <property type="entry name" value="DctP"/>
    <property type="match status" value="1"/>
</dbReference>
<name>A0A1N7Q554_9RHOB</name>
<accession>A0A1N7Q554</accession>
<evidence type="ECO:0000256" key="1">
    <source>
        <dbReference type="ARBA" id="ARBA00004418"/>
    </source>
</evidence>
<dbReference type="InterPro" id="IPR038404">
    <property type="entry name" value="TRAP_DctP_sf"/>
</dbReference>
<evidence type="ECO:0000256" key="3">
    <source>
        <dbReference type="ARBA" id="ARBA00022764"/>
    </source>
</evidence>
<dbReference type="PANTHER" id="PTHR33376:SF15">
    <property type="entry name" value="BLL6794 PROTEIN"/>
    <property type="match status" value="1"/>
</dbReference>
<proteinExistence type="predicted"/>
<evidence type="ECO:0000313" key="5">
    <source>
        <dbReference type="EMBL" id="SIT18030.1"/>
    </source>
</evidence>
<keyword evidence="2 4" id="KW-0732">Signal</keyword>
<dbReference type="PANTHER" id="PTHR33376">
    <property type="match status" value="1"/>
</dbReference>
<evidence type="ECO:0000256" key="2">
    <source>
        <dbReference type="ARBA" id="ARBA00022729"/>
    </source>
</evidence>
<dbReference type="EMBL" id="FTOT01000007">
    <property type="protein sequence ID" value="SIT18030.1"/>
    <property type="molecule type" value="Genomic_DNA"/>
</dbReference>
<dbReference type="AlphaFoldDB" id="A0A1N7Q554"/>
<dbReference type="RefSeq" id="WP_076533403.1">
    <property type="nucleotide sequence ID" value="NZ_BMEH01000007.1"/>
</dbReference>
<keyword evidence="3" id="KW-0574">Periplasm</keyword>
<dbReference type="GO" id="GO:0055085">
    <property type="term" value="P:transmembrane transport"/>
    <property type="evidence" value="ECO:0007669"/>
    <property type="project" value="InterPro"/>
</dbReference>
<dbReference type="Proteomes" id="UP000186141">
    <property type="component" value="Unassembled WGS sequence"/>
</dbReference>
<gene>
    <name evidence="5" type="ORF">SAMN05421774_107107</name>
</gene>
<dbReference type="NCBIfam" id="NF037995">
    <property type="entry name" value="TRAP_S1"/>
    <property type="match status" value="1"/>
</dbReference>
<evidence type="ECO:0000313" key="6">
    <source>
        <dbReference type="Proteomes" id="UP000186141"/>
    </source>
</evidence>
<dbReference type="InterPro" id="IPR018389">
    <property type="entry name" value="DctP_fam"/>
</dbReference>
<feature type="signal peptide" evidence="4">
    <location>
        <begin position="1"/>
        <end position="23"/>
    </location>
</feature>
<dbReference type="STRING" id="1086013.SAMN05421774_107107"/>
<reference evidence="5 6" key="1">
    <citation type="submission" date="2017-01" db="EMBL/GenBank/DDBJ databases">
        <authorList>
            <person name="Mah S.A."/>
            <person name="Swanson W.J."/>
            <person name="Moy G.W."/>
            <person name="Vacquier V.D."/>
        </authorList>
    </citation>
    <scope>NUCLEOTIDE SEQUENCE [LARGE SCALE GENOMIC DNA]</scope>
    <source>
        <strain evidence="5 6">DSM 26375</strain>
    </source>
</reference>
<keyword evidence="6" id="KW-1185">Reference proteome</keyword>
<dbReference type="Gene3D" id="3.40.190.170">
    <property type="entry name" value="Bacterial extracellular solute-binding protein, family 7"/>
    <property type="match status" value="1"/>
</dbReference>
<evidence type="ECO:0000256" key="4">
    <source>
        <dbReference type="SAM" id="SignalP"/>
    </source>
</evidence>
<comment type="subcellular location">
    <subcellularLocation>
        <location evidence="1">Periplasm</location>
    </subcellularLocation>
</comment>
<organism evidence="5 6">
    <name type="scientific">Gemmobacter megaterium</name>
    <dbReference type="NCBI Taxonomy" id="1086013"/>
    <lineage>
        <taxon>Bacteria</taxon>
        <taxon>Pseudomonadati</taxon>
        <taxon>Pseudomonadota</taxon>
        <taxon>Alphaproteobacteria</taxon>
        <taxon>Rhodobacterales</taxon>
        <taxon>Paracoccaceae</taxon>
        <taxon>Gemmobacter</taxon>
    </lineage>
</organism>
<dbReference type="CDD" id="cd13601">
    <property type="entry name" value="PBP2_TRAP_DctP1_3_4_like"/>
    <property type="match status" value="1"/>
</dbReference>
<feature type="chain" id="PRO_5012252998" evidence="4">
    <location>
        <begin position="24"/>
        <end position="337"/>
    </location>
</feature>
<protein>
    <submittedName>
        <fullName evidence="5">TRAP-type C4-dicarboxylate transport system, substrate-binding protein</fullName>
    </submittedName>
</protein>
<dbReference type="GO" id="GO:0042597">
    <property type="term" value="C:periplasmic space"/>
    <property type="evidence" value="ECO:0007669"/>
    <property type="project" value="UniProtKB-SubCell"/>
</dbReference>
<sequence length="337" mass="35950">MIKATAGAALAALMTTAALPAMAETIRVGDSFPVGHYIAENMTKYWMELVTKNTNGAVTFEYFPAEQMGKAKDLLQLTQSGVLDVGYVGASYVADKLPLSSVGELPEAFTTSCAGTKAFWQIAKPGGALDKAEFAPNGVRVLMVMVLPPYQIFTKSKEITGIDSFKGLKLRSTGASKEIATRLVGAVPVSIPAPESREAISRGTLDGILFPHSSVLPYEIHPHLKYATQNTNFGSFVVTYTISQTRWDKLAPEVQTALADAGETATMHGCEIADELDGKDKQTIADAGVTFVDLPPADAAKVAEMMATVGDEWADTLEGRGRPARAILAAFRDALEQ</sequence>